<evidence type="ECO:0000256" key="3">
    <source>
        <dbReference type="ARBA" id="ARBA00022691"/>
    </source>
</evidence>
<sequence length="437" mass="47846">MKPSQFNVWTQLGDGVHLLYNTRSNALLRLSAELKRKAESHLARPDATGSDDLARQLVTLGFMIDDAADELALLKTAERTQRFDGRRLGLTICTTLACNLRCIYCYQKKDSALMSQDVQSKIVDYVDSRTPGLAALSVVYFGGEPLVGLSVIESLAQKFQGLAAARGFNYSAAAITNGYLLTEDTAKQLSACGVRSVQVTLDGPQRIHDQRRPQRNGKGSYDRILENLQRVVGRMEAVSLRVNIDKGNADAVPELLTDLDAAGLRGKVNVYFGLVDNATESCRDYGCNCFSKEQFASESLKLQLTALRHGFVVDNYPGGGMGCGATSASAYVVAPDGRLFKCYNHTGVDGSEVGHISGELDQIRLSRWLAYDPFDYPKCKACDKLPLCLGSCPASAVETGEPECPSIAFGLHDTLKMELLNRRFREMQRLSNEARTT</sequence>
<dbReference type="PROSITE" id="PS51918">
    <property type="entry name" value="RADICAL_SAM"/>
    <property type="match status" value="1"/>
</dbReference>
<dbReference type="Proteomes" id="UP000256343">
    <property type="component" value="Unassembled WGS sequence"/>
</dbReference>
<evidence type="ECO:0000259" key="7">
    <source>
        <dbReference type="PROSITE" id="PS51379"/>
    </source>
</evidence>
<gene>
    <name evidence="9" type="ORF">BJ125_13630</name>
    <name evidence="10" type="ORF">SAMN05892882_13630</name>
</gene>
<dbReference type="OrthoDB" id="9782387at2"/>
<evidence type="ECO:0000259" key="8">
    <source>
        <dbReference type="PROSITE" id="PS51918"/>
    </source>
</evidence>
<dbReference type="PANTHER" id="PTHR43787:SF3">
    <property type="entry name" value="ARYLSULFATASE REGULATORY PROTEIN"/>
    <property type="match status" value="1"/>
</dbReference>
<dbReference type="InterPro" id="IPR013785">
    <property type="entry name" value="Aldolase_TIM"/>
</dbReference>
<evidence type="ECO:0000256" key="4">
    <source>
        <dbReference type="ARBA" id="ARBA00022723"/>
    </source>
</evidence>
<keyword evidence="6" id="KW-0411">Iron-sulfur</keyword>
<evidence type="ECO:0000313" key="10">
    <source>
        <dbReference type="EMBL" id="SSW93375.1"/>
    </source>
</evidence>
<dbReference type="InterPro" id="IPR058240">
    <property type="entry name" value="rSAM_sf"/>
</dbReference>
<organism evidence="10 11">
    <name type="scientific">Rhodopseudomonas pentothenatexigens</name>
    <dbReference type="NCBI Taxonomy" id="999699"/>
    <lineage>
        <taxon>Bacteria</taxon>
        <taxon>Pseudomonadati</taxon>
        <taxon>Pseudomonadota</taxon>
        <taxon>Alphaproteobacteria</taxon>
        <taxon>Hyphomicrobiales</taxon>
        <taxon>Nitrobacteraceae</taxon>
        <taxon>Rhodopseudomonas</taxon>
    </lineage>
</organism>
<keyword evidence="3" id="KW-0949">S-adenosyl-L-methionine</keyword>
<reference evidence="9 12" key="2">
    <citation type="submission" date="2018-07" db="EMBL/GenBank/DDBJ databases">
        <title>Genomic Encyclopedia of Archaeal and Bacterial Type Strains, Phase II (KMG-II): from individual species to whole genera.</title>
        <authorList>
            <person name="Goeker M."/>
        </authorList>
    </citation>
    <scope>NUCLEOTIDE SEQUENCE [LARGE SCALE GENOMIC DNA]</scope>
    <source>
        <strain evidence="9 12">JA575</strain>
    </source>
</reference>
<keyword evidence="4" id="KW-0479">Metal-binding</keyword>
<evidence type="ECO:0000256" key="2">
    <source>
        <dbReference type="ARBA" id="ARBA00022485"/>
    </source>
</evidence>
<dbReference type="InterPro" id="IPR017896">
    <property type="entry name" value="4Fe4S_Fe-S-bd"/>
</dbReference>
<reference evidence="10 11" key="1">
    <citation type="submission" date="2017-08" db="EMBL/GenBank/DDBJ databases">
        <authorList>
            <person name="de Groot N.N."/>
        </authorList>
    </citation>
    <scope>NUCLEOTIDE SEQUENCE [LARGE SCALE GENOMIC DNA]</scope>
    <source>
        <strain evidence="10 11">JA575</strain>
    </source>
</reference>
<dbReference type="CDD" id="cd01335">
    <property type="entry name" value="Radical_SAM"/>
    <property type="match status" value="1"/>
</dbReference>
<feature type="domain" description="4Fe-4S ferredoxin-type" evidence="7">
    <location>
        <begin position="370"/>
        <end position="402"/>
    </location>
</feature>
<dbReference type="Proteomes" id="UP000252631">
    <property type="component" value="Unassembled WGS sequence"/>
</dbReference>
<feature type="domain" description="Radical SAM core" evidence="8">
    <location>
        <begin position="82"/>
        <end position="312"/>
    </location>
</feature>
<dbReference type="EMBL" id="QRDT01000036">
    <property type="protein sequence ID" value="RED23242.1"/>
    <property type="molecule type" value="Genomic_DNA"/>
</dbReference>
<dbReference type="EMBL" id="UFQQ01000036">
    <property type="protein sequence ID" value="SSW93375.1"/>
    <property type="molecule type" value="Genomic_DNA"/>
</dbReference>
<dbReference type="GO" id="GO:0016491">
    <property type="term" value="F:oxidoreductase activity"/>
    <property type="evidence" value="ECO:0007669"/>
    <property type="project" value="InterPro"/>
</dbReference>
<evidence type="ECO:0000313" key="11">
    <source>
        <dbReference type="Proteomes" id="UP000252631"/>
    </source>
</evidence>
<dbReference type="AlphaFoldDB" id="A0A336JU97"/>
<dbReference type="PANTHER" id="PTHR43787">
    <property type="entry name" value="FEMO COFACTOR BIOSYNTHESIS PROTEIN NIFB-RELATED"/>
    <property type="match status" value="1"/>
</dbReference>
<dbReference type="RefSeq" id="WP_147270301.1">
    <property type="nucleotide sequence ID" value="NZ_QRDT01000036.1"/>
</dbReference>
<keyword evidence="2" id="KW-0004">4Fe-4S</keyword>
<dbReference type="PROSITE" id="PS51379">
    <property type="entry name" value="4FE4S_FER_2"/>
    <property type="match status" value="1"/>
</dbReference>
<dbReference type="SUPFAM" id="SSF102114">
    <property type="entry name" value="Radical SAM enzymes"/>
    <property type="match status" value="1"/>
</dbReference>
<dbReference type="Pfam" id="PF04055">
    <property type="entry name" value="Radical_SAM"/>
    <property type="match status" value="1"/>
</dbReference>
<dbReference type="InterPro" id="IPR023867">
    <property type="entry name" value="Sulphatase_maturase_rSAM"/>
</dbReference>
<accession>A0A336JU97</accession>
<dbReference type="InterPro" id="IPR023885">
    <property type="entry name" value="4Fe4S-binding_SPASM_dom"/>
</dbReference>
<dbReference type="GO" id="GO:0051539">
    <property type="term" value="F:4 iron, 4 sulfur cluster binding"/>
    <property type="evidence" value="ECO:0007669"/>
    <property type="project" value="UniProtKB-KW"/>
</dbReference>
<evidence type="ECO:0000256" key="5">
    <source>
        <dbReference type="ARBA" id="ARBA00023004"/>
    </source>
</evidence>
<evidence type="ECO:0000256" key="1">
    <source>
        <dbReference type="ARBA" id="ARBA00001966"/>
    </source>
</evidence>
<comment type="cofactor">
    <cofactor evidence="1">
        <name>[4Fe-4S] cluster</name>
        <dbReference type="ChEBI" id="CHEBI:49883"/>
    </cofactor>
</comment>
<evidence type="ECO:0000313" key="9">
    <source>
        <dbReference type="EMBL" id="RED23242.1"/>
    </source>
</evidence>
<dbReference type="Gene3D" id="3.20.20.70">
    <property type="entry name" value="Aldolase class I"/>
    <property type="match status" value="1"/>
</dbReference>
<proteinExistence type="predicted"/>
<dbReference type="SFLD" id="SFLDG01384">
    <property type="entry name" value="thioether_bond_formation_requi"/>
    <property type="match status" value="1"/>
</dbReference>
<dbReference type="SFLD" id="SFLDG01386">
    <property type="entry name" value="main_SPASM_domain-containing"/>
    <property type="match status" value="1"/>
</dbReference>
<dbReference type="UniPathway" id="UPA00782"/>
<keyword evidence="5" id="KW-0408">Iron</keyword>
<dbReference type="SFLD" id="SFLDS00029">
    <property type="entry name" value="Radical_SAM"/>
    <property type="match status" value="1"/>
</dbReference>
<dbReference type="GO" id="GO:0046872">
    <property type="term" value="F:metal ion binding"/>
    <property type="evidence" value="ECO:0007669"/>
    <property type="project" value="UniProtKB-KW"/>
</dbReference>
<name>A0A336JU97_9BRAD</name>
<keyword evidence="12" id="KW-1185">Reference proteome</keyword>
<evidence type="ECO:0000256" key="6">
    <source>
        <dbReference type="ARBA" id="ARBA00023014"/>
    </source>
</evidence>
<dbReference type="SFLD" id="SFLDG01067">
    <property type="entry name" value="SPASM/twitch_domain_containing"/>
    <property type="match status" value="1"/>
</dbReference>
<evidence type="ECO:0000313" key="12">
    <source>
        <dbReference type="Proteomes" id="UP000256343"/>
    </source>
</evidence>
<protein>
    <submittedName>
        <fullName evidence="10">Uncharacterized protein</fullName>
    </submittedName>
</protein>
<dbReference type="InterPro" id="IPR007197">
    <property type="entry name" value="rSAM"/>
</dbReference>
<dbReference type="NCBIfam" id="TIGR04085">
    <property type="entry name" value="rSAM_more_4Fe4S"/>
    <property type="match status" value="1"/>
</dbReference>